<sequence length="531" mass="56154">MNATQRVFFTAAIVSLGGFVFGYDASVISGVVGFVTGEFGLNEWQQGFVVSAPTLGALLAATVAGVAADRIGRRKVLQIIAFLYLLSAIGSALAPSYAMLVAARFIGGLAFASLMIAPMYIAEISPAALRGKMVSINQLNIMLGFSASYFANYLLLQASGWQASWVTNLGLDTAVWRWMLGLEILPAGAYFILLHFVPESPRWLVVAGRAREAEAVLLRVMPEDEVAAHVQAVQSSAAEHRPGLGAHLRELFSPKLRFALTIGVIVGVAQQITGINAIYFYAPSIFEQSGVGTDAAFAQAICVGLINVVFTLIAMALIDKLGRKPLLIGGLTGICVSMALCAYGFSSATYLLEADTLPALPIAAGSLDALVGLRFDSDVAFKAALAEALGADVARAHQAALLQAAIDMNPWLVLFGILGFVASFAVSLGPVMWVLFAEIFPNHIRGLAISLVGAINSLVSFAVQFLFPWELAHLGAALTFGIYGVFALIGVLLVAWILPETKGKSLEELEKELTGDTVERDGADTNQAVPA</sequence>
<dbReference type="RefSeq" id="WP_207863595.1">
    <property type="nucleotide sequence ID" value="NZ_JAFREP010000067.1"/>
</dbReference>
<evidence type="ECO:0000256" key="8">
    <source>
        <dbReference type="SAM" id="Phobius"/>
    </source>
</evidence>
<evidence type="ECO:0000256" key="1">
    <source>
        <dbReference type="ARBA" id="ARBA00004141"/>
    </source>
</evidence>
<name>A0A8J7QEX6_9BACT</name>
<dbReference type="InterPro" id="IPR020846">
    <property type="entry name" value="MFS_dom"/>
</dbReference>
<dbReference type="GO" id="GO:0016020">
    <property type="term" value="C:membrane"/>
    <property type="evidence" value="ECO:0007669"/>
    <property type="project" value="UniProtKB-SubCell"/>
</dbReference>
<dbReference type="InterPro" id="IPR005829">
    <property type="entry name" value="Sugar_transporter_CS"/>
</dbReference>
<protein>
    <submittedName>
        <fullName evidence="10">Sugar porter family MFS transporter</fullName>
    </submittedName>
</protein>
<feature type="transmembrane region" description="Helical" evidence="8">
    <location>
        <begin position="325"/>
        <end position="345"/>
    </location>
</feature>
<dbReference type="PROSITE" id="PS00216">
    <property type="entry name" value="SUGAR_TRANSPORT_1"/>
    <property type="match status" value="2"/>
</dbReference>
<feature type="transmembrane region" description="Helical" evidence="8">
    <location>
        <begin position="134"/>
        <end position="155"/>
    </location>
</feature>
<dbReference type="PRINTS" id="PR00171">
    <property type="entry name" value="SUGRTRNSPORT"/>
</dbReference>
<comment type="similarity">
    <text evidence="2 7">Belongs to the major facilitator superfamily. Sugar transporter (TC 2.A.1.1) family.</text>
</comment>
<feature type="transmembrane region" description="Helical" evidence="8">
    <location>
        <begin position="411"/>
        <end position="435"/>
    </location>
</feature>
<organism evidence="10 11">
    <name type="scientific">Acanthopleuribacter pedis</name>
    <dbReference type="NCBI Taxonomy" id="442870"/>
    <lineage>
        <taxon>Bacteria</taxon>
        <taxon>Pseudomonadati</taxon>
        <taxon>Acidobacteriota</taxon>
        <taxon>Holophagae</taxon>
        <taxon>Acanthopleuribacterales</taxon>
        <taxon>Acanthopleuribacteraceae</taxon>
        <taxon>Acanthopleuribacter</taxon>
    </lineage>
</organism>
<dbReference type="Gene3D" id="1.20.1250.20">
    <property type="entry name" value="MFS general substrate transporter like domains"/>
    <property type="match status" value="2"/>
</dbReference>
<feature type="transmembrane region" description="Helical" evidence="8">
    <location>
        <begin position="258"/>
        <end position="282"/>
    </location>
</feature>
<dbReference type="Proteomes" id="UP000664417">
    <property type="component" value="Unassembled WGS sequence"/>
</dbReference>
<feature type="transmembrane region" description="Helical" evidence="8">
    <location>
        <begin position="79"/>
        <end position="99"/>
    </location>
</feature>
<keyword evidence="3 7" id="KW-0813">Transport</keyword>
<feature type="transmembrane region" description="Helical" evidence="8">
    <location>
        <begin position="473"/>
        <end position="498"/>
    </location>
</feature>
<evidence type="ECO:0000256" key="3">
    <source>
        <dbReference type="ARBA" id="ARBA00022448"/>
    </source>
</evidence>
<dbReference type="InterPro" id="IPR005828">
    <property type="entry name" value="MFS_sugar_transport-like"/>
</dbReference>
<proteinExistence type="inferred from homology"/>
<evidence type="ECO:0000256" key="5">
    <source>
        <dbReference type="ARBA" id="ARBA00022989"/>
    </source>
</evidence>
<evidence type="ECO:0000256" key="7">
    <source>
        <dbReference type="RuleBase" id="RU003346"/>
    </source>
</evidence>
<dbReference type="EMBL" id="JAFREP010000067">
    <property type="protein sequence ID" value="MBO1323442.1"/>
    <property type="molecule type" value="Genomic_DNA"/>
</dbReference>
<feature type="transmembrane region" description="Helical" evidence="8">
    <location>
        <begin position="175"/>
        <end position="197"/>
    </location>
</feature>
<dbReference type="InterPro" id="IPR036259">
    <property type="entry name" value="MFS_trans_sf"/>
</dbReference>
<evidence type="ECO:0000256" key="6">
    <source>
        <dbReference type="ARBA" id="ARBA00023136"/>
    </source>
</evidence>
<comment type="subcellular location">
    <subcellularLocation>
        <location evidence="1">Membrane</location>
        <topology evidence="1">Multi-pass membrane protein</topology>
    </subcellularLocation>
</comment>
<evidence type="ECO:0000256" key="4">
    <source>
        <dbReference type="ARBA" id="ARBA00022692"/>
    </source>
</evidence>
<feature type="transmembrane region" description="Helical" evidence="8">
    <location>
        <begin position="7"/>
        <end position="35"/>
    </location>
</feature>
<evidence type="ECO:0000313" key="11">
    <source>
        <dbReference type="Proteomes" id="UP000664417"/>
    </source>
</evidence>
<dbReference type="AlphaFoldDB" id="A0A8J7QEX6"/>
<dbReference type="NCBIfam" id="TIGR00879">
    <property type="entry name" value="SP"/>
    <property type="match status" value="1"/>
</dbReference>
<dbReference type="InterPro" id="IPR003663">
    <property type="entry name" value="Sugar/inositol_transpt"/>
</dbReference>
<keyword evidence="5 8" id="KW-1133">Transmembrane helix</keyword>
<evidence type="ECO:0000256" key="2">
    <source>
        <dbReference type="ARBA" id="ARBA00010992"/>
    </source>
</evidence>
<evidence type="ECO:0000259" key="9">
    <source>
        <dbReference type="PROSITE" id="PS50850"/>
    </source>
</evidence>
<feature type="transmembrane region" description="Helical" evidence="8">
    <location>
        <begin position="447"/>
        <end position="467"/>
    </location>
</feature>
<feature type="domain" description="Major facilitator superfamily (MFS) profile" evidence="9">
    <location>
        <begin position="10"/>
        <end position="502"/>
    </location>
</feature>
<feature type="transmembrane region" description="Helical" evidence="8">
    <location>
        <begin position="47"/>
        <end position="67"/>
    </location>
</feature>
<dbReference type="PANTHER" id="PTHR48020:SF12">
    <property type="entry name" value="PROTON MYO-INOSITOL COTRANSPORTER"/>
    <property type="match status" value="1"/>
</dbReference>
<reference evidence="10" key="1">
    <citation type="submission" date="2021-03" db="EMBL/GenBank/DDBJ databases">
        <authorList>
            <person name="Wang G."/>
        </authorList>
    </citation>
    <scope>NUCLEOTIDE SEQUENCE</scope>
    <source>
        <strain evidence="10">KCTC 12899</strain>
    </source>
</reference>
<gene>
    <name evidence="10" type="ORF">J3U88_33555</name>
</gene>
<dbReference type="SUPFAM" id="SSF103473">
    <property type="entry name" value="MFS general substrate transporter"/>
    <property type="match status" value="1"/>
</dbReference>
<keyword evidence="4 8" id="KW-0812">Transmembrane</keyword>
<dbReference type="PANTHER" id="PTHR48020">
    <property type="entry name" value="PROTON MYO-INOSITOL COTRANSPORTER"/>
    <property type="match status" value="1"/>
</dbReference>
<keyword evidence="6 8" id="KW-0472">Membrane</keyword>
<dbReference type="GO" id="GO:0022857">
    <property type="term" value="F:transmembrane transporter activity"/>
    <property type="evidence" value="ECO:0007669"/>
    <property type="project" value="InterPro"/>
</dbReference>
<dbReference type="InterPro" id="IPR050814">
    <property type="entry name" value="Myo-inositol_Transporter"/>
</dbReference>
<feature type="transmembrane region" description="Helical" evidence="8">
    <location>
        <begin position="297"/>
        <end position="318"/>
    </location>
</feature>
<dbReference type="Pfam" id="PF00083">
    <property type="entry name" value="Sugar_tr"/>
    <property type="match status" value="2"/>
</dbReference>
<evidence type="ECO:0000313" key="10">
    <source>
        <dbReference type="EMBL" id="MBO1323442.1"/>
    </source>
</evidence>
<keyword evidence="11" id="KW-1185">Reference proteome</keyword>
<dbReference type="PROSITE" id="PS50850">
    <property type="entry name" value="MFS"/>
    <property type="match status" value="1"/>
</dbReference>
<accession>A0A8J7QEX6</accession>
<comment type="caution">
    <text evidence="10">The sequence shown here is derived from an EMBL/GenBank/DDBJ whole genome shotgun (WGS) entry which is preliminary data.</text>
</comment>
<feature type="transmembrane region" description="Helical" evidence="8">
    <location>
        <begin position="105"/>
        <end position="122"/>
    </location>
</feature>